<evidence type="ECO:0000313" key="1">
    <source>
        <dbReference type="EMBL" id="KAF1048272.1"/>
    </source>
</evidence>
<evidence type="ECO:0008006" key="3">
    <source>
        <dbReference type="Google" id="ProtNLM"/>
    </source>
</evidence>
<organism evidence="1 2">
    <name type="scientific">Herbaspirillum frisingense</name>
    <dbReference type="NCBI Taxonomy" id="92645"/>
    <lineage>
        <taxon>Bacteria</taxon>
        <taxon>Pseudomonadati</taxon>
        <taxon>Pseudomonadota</taxon>
        <taxon>Betaproteobacteria</taxon>
        <taxon>Burkholderiales</taxon>
        <taxon>Oxalobacteraceae</taxon>
        <taxon>Herbaspirillum</taxon>
    </lineage>
</organism>
<dbReference type="SUPFAM" id="SSF68923">
    <property type="entry name" value="PEP carboxykinase N-terminal domain"/>
    <property type="match status" value="1"/>
</dbReference>
<dbReference type="Gene3D" id="3.40.449.10">
    <property type="entry name" value="Phosphoenolpyruvate Carboxykinase, domain 1"/>
    <property type="match status" value="1"/>
</dbReference>
<name>A0A7V8G016_9BURK</name>
<dbReference type="EMBL" id="WNDX01000005">
    <property type="protein sequence ID" value="KAF1048272.1"/>
    <property type="molecule type" value="Genomic_DNA"/>
</dbReference>
<sequence>MNQPLMAGVPAVNAPAYVKHQKLINWVAEIAALTKPARIYWCDGSQEMEWTPPP</sequence>
<accession>A0A7V8G016</accession>
<dbReference type="InterPro" id="IPR008210">
    <property type="entry name" value="PEP_carboxykinase_N"/>
</dbReference>
<protein>
    <recommendedName>
        <fullName evidence="3">Phosphoenolpyruvate carboxykinase GTP-utilising N-terminal domain-containing protein</fullName>
    </recommendedName>
</protein>
<evidence type="ECO:0000313" key="2">
    <source>
        <dbReference type="Proteomes" id="UP000462435"/>
    </source>
</evidence>
<dbReference type="GO" id="GO:0006094">
    <property type="term" value="P:gluconeogenesis"/>
    <property type="evidence" value="ECO:0007669"/>
    <property type="project" value="InterPro"/>
</dbReference>
<comment type="caution">
    <text evidence="1">The sequence shown here is derived from an EMBL/GenBank/DDBJ whole genome shotgun (WGS) entry which is preliminary data.</text>
</comment>
<dbReference type="Proteomes" id="UP000462435">
    <property type="component" value="Unassembled WGS sequence"/>
</dbReference>
<gene>
    <name evidence="1" type="ORF">GAK35_00296</name>
</gene>
<dbReference type="GO" id="GO:0004611">
    <property type="term" value="F:phosphoenolpyruvate carboxykinase activity"/>
    <property type="evidence" value="ECO:0007669"/>
    <property type="project" value="InterPro"/>
</dbReference>
<reference evidence="2" key="1">
    <citation type="journal article" date="2020" name="MBio">
        <title>Horizontal gene transfer to a defensive symbiont with a reduced genome amongst a multipartite beetle microbiome.</title>
        <authorList>
            <person name="Waterworth S.C."/>
            <person name="Florez L.V."/>
            <person name="Rees E.R."/>
            <person name="Hertweck C."/>
            <person name="Kaltenpoth M."/>
            <person name="Kwan J.C."/>
        </authorList>
    </citation>
    <scope>NUCLEOTIDE SEQUENCE [LARGE SCALE GENOMIC DNA]</scope>
</reference>
<dbReference type="AlphaFoldDB" id="A0A7V8G016"/>
<dbReference type="GO" id="GO:0017076">
    <property type="term" value="F:purine nucleotide binding"/>
    <property type="evidence" value="ECO:0007669"/>
    <property type="project" value="InterPro"/>
</dbReference>
<proteinExistence type="predicted"/>